<organism evidence="2 3">
    <name type="scientific">Candidatus Electrothrix aarhusensis</name>
    <dbReference type="NCBI Taxonomy" id="1859131"/>
    <lineage>
        <taxon>Bacteria</taxon>
        <taxon>Pseudomonadati</taxon>
        <taxon>Thermodesulfobacteriota</taxon>
        <taxon>Desulfobulbia</taxon>
        <taxon>Desulfobulbales</taxon>
        <taxon>Desulfobulbaceae</taxon>
        <taxon>Candidatus Electrothrix</taxon>
    </lineage>
</organism>
<comment type="caution">
    <text evidence="2">The sequence shown here is derived from an EMBL/GenBank/DDBJ whole genome shotgun (WGS) entry which is preliminary data.</text>
</comment>
<sequence>MRDHLTATGLVAIAVLLIALFEVGRRAGRASVITGHLTSFNAGFQLNTRDFIAMLTVFQGGLDVVFALGSVLLTLHNTDLSLLCCRGLQHVFCLIHGTTGTQRSQHY</sequence>
<name>A0A444J5A6_9BACT</name>
<keyword evidence="1" id="KW-0472">Membrane</keyword>
<keyword evidence="3" id="KW-1185">Reference proteome</keyword>
<evidence type="ECO:0000313" key="2">
    <source>
        <dbReference type="EMBL" id="RWX48266.1"/>
    </source>
</evidence>
<evidence type="ECO:0000256" key="1">
    <source>
        <dbReference type="SAM" id="Phobius"/>
    </source>
</evidence>
<accession>A0A444J5A6</accession>
<dbReference type="Proteomes" id="UP000287853">
    <property type="component" value="Unassembled WGS sequence"/>
</dbReference>
<dbReference type="AlphaFoldDB" id="A0A444J5A6"/>
<dbReference type="EMBL" id="MTKO01000002">
    <property type="protein sequence ID" value="RWX48266.1"/>
    <property type="molecule type" value="Genomic_DNA"/>
</dbReference>
<reference evidence="2 3" key="1">
    <citation type="submission" date="2017-01" db="EMBL/GenBank/DDBJ databases">
        <title>The cable genome- insights into the physiology and evolution of filamentous bacteria capable of sulfide oxidation via long distance electron transfer.</title>
        <authorList>
            <person name="Schreiber L."/>
            <person name="Bjerg J.T."/>
            <person name="Boggild A."/>
            <person name="Van De Vossenberg J."/>
            <person name="Meysman F."/>
            <person name="Nielsen L.P."/>
            <person name="Schramm A."/>
            <person name="Kjeldsen K.U."/>
        </authorList>
    </citation>
    <scope>NUCLEOTIDE SEQUENCE [LARGE SCALE GENOMIC DNA]</scope>
    <source>
        <strain evidence="2">MCF</strain>
    </source>
</reference>
<protein>
    <submittedName>
        <fullName evidence="2">Uncharacterized protein</fullName>
    </submittedName>
</protein>
<keyword evidence="1" id="KW-0812">Transmembrane</keyword>
<proteinExistence type="predicted"/>
<keyword evidence="1" id="KW-1133">Transmembrane helix</keyword>
<evidence type="ECO:0000313" key="3">
    <source>
        <dbReference type="Proteomes" id="UP000287853"/>
    </source>
</evidence>
<feature type="transmembrane region" description="Helical" evidence="1">
    <location>
        <begin position="51"/>
        <end position="73"/>
    </location>
</feature>
<gene>
    <name evidence="2" type="ORF">H206_05168</name>
</gene>